<dbReference type="Gene3D" id="1.10.472.10">
    <property type="entry name" value="Cyclin-like"/>
    <property type="match status" value="2"/>
</dbReference>
<dbReference type="CDD" id="cd20507">
    <property type="entry name" value="CYCLIN_CCNB1-like_rpt1"/>
    <property type="match status" value="1"/>
</dbReference>
<evidence type="ECO:0000256" key="1">
    <source>
        <dbReference type="ARBA" id="ARBA00022618"/>
    </source>
</evidence>
<dbReference type="InterPro" id="IPR013763">
    <property type="entry name" value="Cyclin-like_dom"/>
</dbReference>
<sequence length="448" mass="52107">MYHHHVFFRPEKTNVLSSSSSLNETNNNENNSTIKNLVFKSLSKQPHLKQTMKERGILGEVGNRTTATITNKLTTLSINKKPISPQRASSLAKENLPAKDAMRVIIVEEAEEQQHEIEQNDLEQQDNIEEEIIVETTKVTDVPLQYDCDSSDSKVLDTVYEYIYDICKYWRELEQKMPIKPNYLQERKGTVTANSRAILIDWLYQVHDRFKLLSDTFYTTVQIIDRYLEAVDVQKRDLQLIGSTALFMACKYEEMRIPEMNDLVYVSDNAFTKDDMKEMERDIFDQLNYNLGRPLAINFLRRYSKIGQASDIEHTLGKYLLELTFTDMSLVHYSPSYVAACASFLSRYLILLQQQQKRGTTITSQIIKKLIEYIWPTEFFIYHTSYSFEQLKSGIELLGQLLIQNDDSLSKLKSVKRKYSQACLFNIAINDCCKAVYIQLALNRLFKE</sequence>
<protein>
    <recommendedName>
        <fullName evidence="11">Cyclin B</fullName>
    </recommendedName>
</protein>
<dbReference type="InterPro" id="IPR006671">
    <property type="entry name" value="Cyclin_N"/>
</dbReference>
<dbReference type="GO" id="GO:0044772">
    <property type="term" value="P:mitotic cell cycle phase transition"/>
    <property type="evidence" value="ECO:0007669"/>
    <property type="project" value="InterPro"/>
</dbReference>
<dbReference type="PIRSF" id="PIRSF001771">
    <property type="entry name" value="Cyclin_A_B_D_E"/>
    <property type="match status" value="1"/>
</dbReference>
<evidence type="ECO:0000256" key="2">
    <source>
        <dbReference type="ARBA" id="ARBA00022776"/>
    </source>
</evidence>
<dbReference type="Proteomes" id="UP000681722">
    <property type="component" value="Unassembled WGS sequence"/>
</dbReference>
<feature type="domain" description="Cyclin C-terminal" evidence="7">
    <location>
        <begin position="294"/>
        <end position="435"/>
    </location>
</feature>
<evidence type="ECO:0000259" key="7">
    <source>
        <dbReference type="SMART" id="SM01332"/>
    </source>
</evidence>
<proteinExistence type="inferred from homology"/>
<evidence type="ECO:0000313" key="9">
    <source>
        <dbReference type="EMBL" id="CAF3836727.1"/>
    </source>
</evidence>
<dbReference type="PROSITE" id="PS00292">
    <property type="entry name" value="CYCLINS"/>
    <property type="match status" value="1"/>
</dbReference>
<gene>
    <name evidence="8" type="ORF">GPM918_LOCUS17196</name>
    <name evidence="9" type="ORF">SRO942_LOCUS17195</name>
</gene>
<dbReference type="SMART" id="SM00385">
    <property type="entry name" value="CYCLIN"/>
    <property type="match status" value="2"/>
</dbReference>
<feature type="domain" description="Cyclin-like" evidence="6">
    <location>
        <begin position="201"/>
        <end position="285"/>
    </location>
</feature>
<evidence type="ECO:0000256" key="5">
    <source>
        <dbReference type="RuleBase" id="RU000383"/>
    </source>
</evidence>
<dbReference type="Pfam" id="PF00134">
    <property type="entry name" value="Cyclin_N"/>
    <property type="match status" value="1"/>
</dbReference>
<keyword evidence="2" id="KW-0498">Mitosis</keyword>
<dbReference type="EMBL" id="CAJNOQ010004674">
    <property type="protein sequence ID" value="CAF1069426.1"/>
    <property type="molecule type" value="Genomic_DNA"/>
</dbReference>
<dbReference type="EMBL" id="CAJOBC010004674">
    <property type="protein sequence ID" value="CAF3836727.1"/>
    <property type="molecule type" value="Genomic_DNA"/>
</dbReference>
<evidence type="ECO:0000313" key="8">
    <source>
        <dbReference type="EMBL" id="CAF1069426.1"/>
    </source>
</evidence>
<keyword evidence="1" id="KW-0132">Cell division</keyword>
<accession>A0A814LVV4</accession>
<dbReference type="PANTHER" id="PTHR10177">
    <property type="entry name" value="CYCLINS"/>
    <property type="match status" value="1"/>
</dbReference>
<organism evidence="8 10">
    <name type="scientific">Didymodactylos carnosus</name>
    <dbReference type="NCBI Taxonomy" id="1234261"/>
    <lineage>
        <taxon>Eukaryota</taxon>
        <taxon>Metazoa</taxon>
        <taxon>Spiralia</taxon>
        <taxon>Gnathifera</taxon>
        <taxon>Rotifera</taxon>
        <taxon>Eurotatoria</taxon>
        <taxon>Bdelloidea</taxon>
        <taxon>Philodinida</taxon>
        <taxon>Philodinidae</taxon>
        <taxon>Didymodactylos</taxon>
    </lineage>
</organism>
<name>A0A814LVV4_9BILA</name>
<evidence type="ECO:0000256" key="4">
    <source>
        <dbReference type="ARBA" id="ARBA00023306"/>
    </source>
</evidence>
<evidence type="ECO:0008006" key="11">
    <source>
        <dbReference type="Google" id="ProtNLM"/>
    </source>
</evidence>
<feature type="domain" description="Cyclin-like" evidence="6">
    <location>
        <begin position="298"/>
        <end position="400"/>
    </location>
</feature>
<keyword evidence="3 5" id="KW-0195">Cyclin</keyword>
<keyword evidence="4" id="KW-0131">Cell cycle</keyword>
<dbReference type="InterPro" id="IPR046965">
    <property type="entry name" value="Cyclin_A/B-like"/>
</dbReference>
<dbReference type="InterPro" id="IPR036915">
    <property type="entry name" value="Cyclin-like_sf"/>
</dbReference>
<dbReference type="OrthoDB" id="5590282at2759"/>
<dbReference type="InterPro" id="IPR004367">
    <property type="entry name" value="Cyclin_C-dom"/>
</dbReference>
<dbReference type="InterPro" id="IPR048258">
    <property type="entry name" value="Cyclins_cyclin-box"/>
</dbReference>
<dbReference type="AlphaFoldDB" id="A0A814LVV4"/>
<evidence type="ECO:0000256" key="3">
    <source>
        <dbReference type="ARBA" id="ARBA00023127"/>
    </source>
</evidence>
<reference evidence="8" key="1">
    <citation type="submission" date="2021-02" db="EMBL/GenBank/DDBJ databases">
        <authorList>
            <person name="Nowell W R."/>
        </authorList>
    </citation>
    <scope>NUCLEOTIDE SEQUENCE</scope>
</reference>
<dbReference type="SUPFAM" id="SSF47954">
    <property type="entry name" value="Cyclin-like"/>
    <property type="match status" value="2"/>
</dbReference>
<dbReference type="InterPro" id="IPR039361">
    <property type="entry name" value="Cyclin"/>
</dbReference>
<dbReference type="GO" id="GO:0051301">
    <property type="term" value="P:cell division"/>
    <property type="evidence" value="ECO:0007669"/>
    <property type="project" value="UniProtKB-KW"/>
</dbReference>
<comment type="similarity">
    <text evidence="5">Belongs to the cyclin family.</text>
</comment>
<comment type="caution">
    <text evidence="8">The sequence shown here is derived from an EMBL/GenBank/DDBJ whole genome shotgun (WGS) entry which is preliminary data.</text>
</comment>
<dbReference type="Proteomes" id="UP000663829">
    <property type="component" value="Unassembled WGS sequence"/>
</dbReference>
<dbReference type="FunFam" id="1.10.472.10:FF:000001">
    <property type="entry name" value="G2/mitotic-specific cyclin"/>
    <property type="match status" value="1"/>
</dbReference>
<keyword evidence="10" id="KW-1185">Reference proteome</keyword>
<dbReference type="SMART" id="SM01332">
    <property type="entry name" value="Cyclin_C"/>
    <property type="match status" value="1"/>
</dbReference>
<dbReference type="GO" id="GO:0016538">
    <property type="term" value="F:cyclin-dependent protein serine/threonine kinase regulator activity"/>
    <property type="evidence" value="ECO:0007669"/>
    <property type="project" value="InterPro"/>
</dbReference>
<dbReference type="Pfam" id="PF02984">
    <property type="entry name" value="Cyclin_C"/>
    <property type="match status" value="1"/>
</dbReference>
<evidence type="ECO:0000259" key="6">
    <source>
        <dbReference type="SMART" id="SM00385"/>
    </source>
</evidence>
<evidence type="ECO:0000313" key="10">
    <source>
        <dbReference type="Proteomes" id="UP000663829"/>
    </source>
</evidence>